<proteinExistence type="predicted"/>
<evidence type="ECO:0000313" key="2">
    <source>
        <dbReference type="Proteomes" id="UP000236291"/>
    </source>
</evidence>
<name>A0A2K3KDX9_TRIPR</name>
<organism evidence="1 2">
    <name type="scientific">Trifolium pratense</name>
    <name type="common">Red clover</name>
    <dbReference type="NCBI Taxonomy" id="57577"/>
    <lineage>
        <taxon>Eukaryota</taxon>
        <taxon>Viridiplantae</taxon>
        <taxon>Streptophyta</taxon>
        <taxon>Embryophyta</taxon>
        <taxon>Tracheophyta</taxon>
        <taxon>Spermatophyta</taxon>
        <taxon>Magnoliopsida</taxon>
        <taxon>eudicotyledons</taxon>
        <taxon>Gunneridae</taxon>
        <taxon>Pentapetalae</taxon>
        <taxon>rosids</taxon>
        <taxon>fabids</taxon>
        <taxon>Fabales</taxon>
        <taxon>Fabaceae</taxon>
        <taxon>Papilionoideae</taxon>
        <taxon>50 kb inversion clade</taxon>
        <taxon>NPAAA clade</taxon>
        <taxon>Hologalegina</taxon>
        <taxon>IRL clade</taxon>
        <taxon>Trifolieae</taxon>
        <taxon>Trifolium</taxon>
    </lineage>
</organism>
<dbReference type="AlphaFoldDB" id="A0A2K3KDX9"/>
<reference evidence="1 2" key="1">
    <citation type="journal article" date="2014" name="Am. J. Bot.">
        <title>Genome assembly and annotation for red clover (Trifolium pratense; Fabaceae).</title>
        <authorList>
            <person name="Istvanek J."/>
            <person name="Jaros M."/>
            <person name="Krenek A."/>
            <person name="Repkova J."/>
        </authorList>
    </citation>
    <scope>NUCLEOTIDE SEQUENCE [LARGE SCALE GENOMIC DNA]</scope>
    <source>
        <strain evidence="2">cv. Tatra</strain>
        <tissue evidence="1">Young leaves</tissue>
    </source>
</reference>
<reference evidence="1 2" key="2">
    <citation type="journal article" date="2017" name="Front. Plant Sci.">
        <title>Gene Classification and Mining of Molecular Markers Useful in Red Clover (Trifolium pratense) Breeding.</title>
        <authorList>
            <person name="Istvanek J."/>
            <person name="Dluhosova J."/>
            <person name="Dluhos P."/>
            <person name="Patkova L."/>
            <person name="Nedelnik J."/>
            <person name="Repkova J."/>
        </authorList>
    </citation>
    <scope>NUCLEOTIDE SEQUENCE [LARGE SCALE GENOMIC DNA]</scope>
    <source>
        <strain evidence="2">cv. Tatra</strain>
        <tissue evidence="1">Young leaves</tissue>
    </source>
</reference>
<dbReference type="Proteomes" id="UP000236291">
    <property type="component" value="Unassembled WGS sequence"/>
</dbReference>
<gene>
    <name evidence="1" type="ORF">L195_g062143</name>
</gene>
<dbReference type="EMBL" id="ASHM01166780">
    <property type="protein sequence ID" value="PNX64494.1"/>
    <property type="molecule type" value="Genomic_DNA"/>
</dbReference>
<sequence length="49" mass="5312">MTNVDLAALVAALKQTTDIASIASTTKAKTRADIANTLQTWPRQEQILQ</sequence>
<protein>
    <submittedName>
        <fullName evidence="1">Uncharacterized protein</fullName>
    </submittedName>
</protein>
<feature type="non-terminal residue" evidence="1">
    <location>
        <position position="49"/>
    </location>
</feature>
<comment type="caution">
    <text evidence="1">The sequence shown here is derived from an EMBL/GenBank/DDBJ whole genome shotgun (WGS) entry which is preliminary data.</text>
</comment>
<accession>A0A2K3KDX9</accession>
<evidence type="ECO:0000313" key="1">
    <source>
        <dbReference type="EMBL" id="PNX64494.1"/>
    </source>
</evidence>